<evidence type="ECO:0000256" key="8">
    <source>
        <dbReference type="ARBA" id="ARBA00022989"/>
    </source>
</evidence>
<keyword evidence="7 13" id="KW-0418">Kinase</keyword>
<accession>A0A939GJH3</accession>
<dbReference type="InterPro" id="IPR003660">
    <property type="entry name" value="HAMP_dom"/>
</dbReference>
<dbReference type="SUPFAM" id="SSF47384">
    <property type="entry name" value="Homodimeric domain of signal transducing histidine kinase"/>
    <property type="match status" value="1"/>
</dbReference>
<dbReference type="PROSITE" id="PS50109">
    <property type="entry name" value="HIS_KIN"/>
    <property type="match status" value="1"/>
</dbReference>
<keyword evidence="9" id="KW-0902">Two-component regulatory system</keyword>
<dbReference type="Pfam" id="PF00512">
    <property type="entry name" value="HisKA"/>
    <property type="match status" value="1"/>
</dbReference>
<feature type="domain" description="Histidine kinase" evidence="11">
    <location>
        <begin position="223"/>
        <end position="423"/>
    </location>
</feature>
<dbReference type="InterPro" id="IPR050428">
    <property type="entry name" value="TCS_sensor_his_kinase"/>
</dbReference>
<comment type="caution">
    <text evidence="13">The sequence shown here is derived from an EMBL/GenBank/DDBJ whole genome shotgun (WGS) entry which is preliminary data.</text>
</comment>
<dbReference type="GO" id="GO:0005886">
    <property type="term" value="C:plasma membrane"/>
    <property type="evidence" value="ECO:0007669"/>
    <property type="project" value="TreeGrafter"/>
</dbReference>
<dbReference type="InterPro" id="IPR003661">
    <property type="entry name" value="HisK_dim/P_dom"/>
</dbReference>
<dbReference type="PROSITE" id="PS50885">
    <property type="entry name" value="HAMP"/>
    <property type="match status" value="1"/>
</dbReference>
<evidence type="ECO:0000256" key="3">
    <source>
        <dbReference type="ARBA" id="ARBA00012438"/>
    </source>
</evidence>
<gene>
    <name evidence="13" type="ORF">J2I47_18680</name>
</gene>
<reference evidence="13" key="1">
    <citation type="submission" date="2021-03" db="EMBL/GenBank/DDBJ databases">
        <title>Fibrella sp. HMF5335 genome sequencing and assembly.</title>
        <authorList>
            <person name="Kang H."/>
            <person name="Kim H."/>
            <person name="Bae S."/>
            <person name="Joh K."/>
        </authorList>
    </citation>
    <scope>NUCLEOTIDE SEQUENCE</scope>
    <source>
        <strain evidence="13">HMF5335</strain>
    </source>
</reference>
<dbReference type="AlphaFoldDB" id="A0A939GJH3"/>
<dbReference type="Gene3D" id="3.30.565.10">
    <property type="entry name" value="Histidine kinase-like ATPase, C-terminal domain"/>
    <property type="match status" value="1"/>
</dbReference>
<dbReference type="PANTHER" id="PTHR45436">
    <property type="entry name" value="SENSOR HISTIDINE KINASE YKOH"/>
    <property type="match status" value="1"/>
</dbReference>
<comment type="catalytic activity">
    <reaction evidence="1">
        <text>ATP + protein L-histidine = ADP + protein N-phospho-L-histidine.</text>
        <dbReference type="EC" id="2.7.13.3"/>
    </reaction>
</comment>
<protein>
    <recommendedName>
        <fullName evidence="3">histidine kinase</fullName>
        <ecNumber evidence="3">2.7.13.3</ecNumber>
    </recommendedName>
</protein>
<evidence type="ECO:0000256" key="4">
    <source>
        <dbReference type="ARBA" id="ARBA00022553"/>
    </source>
</evidence>
<feature type="transmembrane region" description="Helical" evidence="10">
    <location>
        <begin position="129"/>
        <end position="151"/>
    </location>
</feature>
<evidence type="ECO:0000259" key="11">
    <source>
        <dbReference type="PROSITE" id="PS50109"/>
    </source>
</evidence>
<dbReference type="CDD" id="cd00082">
    <property type="entry name" value="HisKA"/>
    <property type="match status" value="1"/>
</dbReference>
<evidence type="ECO:0000256" key="2">
    <source>
        <dbReference type="ARBA" id="ARBA00004370"/>
    </source>
</evidence>
<keyword evidence="6 10" id="KW-0812">Transmembrane</keyword>
<keyword evidence="14" id="KW-1185">Reference proteome</keyword>
<dbReference type="EMBL" id="JAFMYV010000010">
    <property type="protein sequence ID" value="MBO0938585.1"/>
    <property type="molecule type" value="Genomic_DNA"/>
</dbReference>
<keyword evidence="4" id="KW-0597">Phosphoprotein</keyword>
<evidence type="ECO:0000313" key="13">
    <source>
        <dbReference type="EMBL" id="MBO0938585.1"/>
    </source>
</evidence>
<organism evidence="13 14">
    <name type="scientific">Fibrella rubiginis</name>
    <dbReference type="NCBI Taxonomy" id="2817060"/>
    <lineage>
        <taxon>Bacteria</taxon>
        <taxon>Pseudomonadati</taxon>
        <taxon>Bacteroidota</taxon>
        <taxon>Cytophagia</taxon>
        <taxon>Cytophagales</taxon>
        <taxon>Spirosomataceae</taxon>
        <taxon>Fibrella</taxon>
    </lineage>
</organism>
<dbReference type="SUPFAM" id="SSF55874">
    <property type="entry name" value="ATPase domain of HSP90 chaperone/DNA topoisomerase II/histidine kinase"/>
    <property type="match status" value="1"/>
</dbReference>
<dbReference type="SMART" id="SM00388">
    <property type="entry name" value="HisKA"/>
    <property type="match status" value="1"/>
</dbReference>
<dbReference type="Proteomes" id="UP000664034">
    <property type="component" value="Unassembled WGS sequence"/>
</dbReference>
<dbReference type="GO" id="GO:0000155">
    <property type="term" value="F:phosphorelay sensor kinase activity"/>
    <property type="evidence" value="ECO:0007669"/>
    <property type="project" value="InterPro"/>
</dbReference>
<dbReference type="PANTHER" id="PTHR45436:SF5">
    <property type="entry name" value="SENSOR HISTIDINE KINASE TRCS"/>
    <property type="match status" value="1"/>
</dbReference>
<dbReference type="InterPro" id="IPR003594">
    <property type="entry name" value="HATPase_dom"/>
</dbReference>
<evidence type="ECO:0000256" key="10">
    <source>
        <dbReference type="SAM" id="Phobius"/>
    </source>
</evidence>
<feature type="domain" description="HAMP" evidence="12">
    <location>
        <begin position="157"/>
        <end position="215"/>
    </location>
</feature>
<dbReference type="Gene3D" id="1.10.287.130">
    <property type="match status" value="1"/>
</dbReference>
<evidence type="ECO:0000313" key="14">
    <source>
        <dbReference type="Proteomes" id="UP000664034"/>
    </source>
</evidence>
<dbReference type="InterPro" id="IPR036097">
    <property type="entry name" value="HisK_dim/P_sf"/>
</dbReference>
<dbReference type="SMART" id="SM00387">
    <property type="entry name" value="HATPase_c"/>
    <property type="match status" value="1"/>
</dbReference>
<evidence type="ECO:0000259" key="12">
    <source>
        <dbReference type="PROSITE" id="PS50885"/>
    </source>
</evidence>
<comment type="subcellular location">
    <subcellularLocation>
        <location evidence="2">Membrane</location>
    </subcellularLocation>
</comment>
<dbReference type="EC" id="2.7.13.3" evidence="3"/>
<feature type="transmembrane region" description="Helical" evidence="10">
    <location>
        <begin position="7"/>
        <end position="26"/>
    </location>
</feature>
<evidence type="ECO:0000256" key="7">
    <source>
        <dbReference type="ARBA" id="ARBA00022777"/>
    </source>
</evidence>
<name>A0A939GJH3_9BACT</name>
<dbReference type="InterPro" id="IPR005467">
    <property type="entry name" value="His_kinase_dom"/>
</dbReference>
<dbReference type="Pfam" id="PF02518">
    <property type="entry name" value="HATPase_c"/>
    <property type="match status" value="1"/>
</dbReference>
<dbReference type="InterPro" id="IPR036890">
    <property type="entry name" value="HATPase_C_sf"/>
</dbReference>
<keyword evidence="10" id="KW-0472">Membrane</keyword>
<sequence>MKLLHKWLIYLLLVAVPVAVGGVWVLQRLIRDNIRTEVDEQLRTDLLLVTQQAGKPGFAAQSLNNIRVAITPETGPQAATNQPVFTDTVAYDPREREFEPIRRITATLPATTGQYRVTISQPMGEFNEIIQLLSVSVTVTFVVLLGLLLLLNGWLLRRLWQPFYQLTDQLRAYRLDPKPANGQPVAPFADSDVTEFRQLSGALNEMSRNLHSQFMAQRQFTDNAAHEMQTPLTIAGHELDRLLGTEPLSAEQIETIGRAQEGLERLVRLNKSLLLLTRIDSHQFADEPVDLSTLIGRLVTVYADFAEHHDLGWAYTETPDVMKRMNPFLAEVLFSNLLQNAVRHSAPYTTVQIRLLPDEFMIQNTAPPLPFAPDQLFERFVKNPAHPESTGLGLSLVQQIAQLYGLKIRYSYADGQHCFSVTL</sequence>
<keyword evidence="5" id="KW-0808">Transferase</keyword>
<dbReference type="RefSeq" id="WP_207366124.1">
    <property type="nucleotide sequence ID" value="NZ_JAFMYV010000010.1"/>
</dbReference>
<proteinExistence type="predicted"/>
<evidence type="ECO:0000256" key="9">
    <source>
        <dbReference type="ARBA" id="ARBA00023012"/>
    </source>
</evidence>
<keyword evidence="8 10" id="KW-1133">Transmembrane helix</keyword>
<evidence type="ECO:0000256" key="6">
    <source>
        <dbReference type="ARBA" id="ARBA00022692"/>
    </source>
</evidence>
<evidence type="ECO:0000256" key="1">
    <source>
        <dbReference type="ARBA" id="ARBA00000085"/>
    </source>
</evidence>
<evidence type="ECO:0000256" key="5">
    <source>
        <dbReference type="ARBA" id="ARBA00022679"/>
    </source>
</evidence>